<sequence length="66" mass="7798">MVRYLAKKYPTIKMLIGHHEYREMENTKYWLEMDSGYRTKKSDPGDAFMSKVRKAVADLNLSKPTK</sequence>
<gene>
    <name evidence="1" type="ORF">MNB_SV-14-549</name>
</gene>
<dbReference type="AlphaFoldDB" id="A0A1W1CSE6"/>
<evidence type="ECO:0000313" key="1">
    <source>
        <dbReference type="EMBL" id="SFV68736.1"/>
    </source>
</evidence>
<proteinExistence type="predicted"/>
<reference evidence="1" key="1">
    <citation type="submission" date="2016-10" db="EMBL/GenBank/DDBJ databases">
        <authorList>
            <person name="de Groot N.N."/>
        </authorList>
    </citation>
    <scope>NUCLEOTIDE SEQUENCE</scope>
</reference>
<dbReference type="EMBL" id="FPHN01000256">
    <property type="protein sequence ID" value="SFV68736.1"/>
    <property type="molecule type" value="Genomic_DNA"/>
</dbReference>
<organism evidence="1">
    <name type="scientific">hydrothermal vent metagenome</name>
    <dbReference type="NCBI Taxonomy" id="652676"/>
    <lineage>
        <taxon>unclassified sequences</taxon>
        <taxon>metagenomes</taxon>
        <taxon>ecological metagenomes</taxon>
    </lineage>
</organism>
<protein>
    <submittedName>
        <fullName evidence="1">Uncharacterized protein</fullName>
    </submittedName>
</protein>
<name>A0A1W1CSE6_9ZZZZ</name>
<accession>A0A1W1CSE6</accession>